<dbReference type="InterPro" id="IPR036291">
    <property type="entry name" value="NAD(P)-bd_dom_sf"/>
</dbReference>
<evidence type="ECO:0000313" key="3">
    <source>
        <dbReference type="EMBL" id="PSS03228.1"/>
    </source>
</evidence>
<gene>
    <name evidence="3" type="ORF">BD289DRAFT_401128</name>
</gene>
<protein>
    <submittedName>
        <fullName evidence="3">Putative NAD-dependent epimerase/dehydratase</fullName>
    </submittedName>
</protein>
<dbReference type="STRING" id="2025994.A0A2T3ALI5"/>
<reference evidence="3 4" key="1">
    <citation type="journal article" date="2018" name="Mycol. Prog.">
        <title>Coniella lustricola, a new species from submerged detritus.</title>
        <authorList>
            <person name="Raudabaugh D.B."/>
            <person name="Iturriaga T."/>
            <person name="Carver A."/>
            <person name="Mondo S."/>
            <person name="Pangilinan J."/>
            <person name="Lipzen A."/>
            <person name="He G."/>
            <person name="Amirebrahimi M."/>
            <person name="Grigoriev I.V."/>
            <person name="Miller A.N."/>
        </authorList>
    </citation>
    <scope>NUCLEOTIDE SEQUENCE [LARGE SCALE GENOMIC DNA]</scope>
    <source>
        <strain evidence="3 4">B22-T-1</strain>
    </source>
</reference>
<proteinExistence type="inferred from homology"/>
<dbReference type="Proteomes" id="UP000241462">
    <property type="component" value="Unassembled WGS sequence"/>
</dbReference>
<evidence type="ECO:0000259" key="2">
    <source>
        <dbReference type="Pfam" id="PF13460"/>
    </source>
</evidence>
<dbReference type="InParanoid" id="A0A2T3ALI5"/>
<dbReference type="InterPro" id="IPR016040">
    <property type="entry name" value="NAD(P)-bd_dom"/>
</dbReference>
<dbReference type="PANTHER" id="PTHR15020">
    <property type="entry name" value="FLAVIN REDUCTASE-RELATED"/>
    <property type="match status" value="1"/>
</dbReference>
<dbReference type="EMBL" id="KZ678376">
    <property type="protein sequence ID" value="PSS03228.1"/>
    <property type="molecule type" value="Genomic_DNA"/>
</dbReference>
<accession>A0A2T3ALI5</accession>
<feature type="domain" description="NAD(P)-binding" evidence="2">
    <location>
        <begin position="8"/>
        <end position="208"/>
    </location>
</feature>
<organism evidence="3 4">
    <name type="scientific">Coniella lustricola</name>
    <dbReference type="NCBI Taxonomy" id="2025994"/>
    <lineage>
        <taxon>Eukaryota</taxon>
        <taxon>Fungi</taxon>
        <taxon>Dikarya</taxon>
        <taxon>Ascomycota</taxon>
        <taxon>Pezizomycotina</taxon>
        <taxon>Sordariomycetes</taxon>
        <taxon>Sordariomycetidae</taxon>
        <taxon>Diaporthales</taxon>
        <taxon>Schizoparmaceae</taxon>
        <taxon>Coniella</taxon>
    </lineage>
</organism>
<dbReference type="Pfam" id="PF13460">
    <property type="entry name" value="NAD_binding_10"/>
    <property type="match status" value="1"/>
</dbReference>
<comment type="similarity">
    <text evidence="1">Belongs to the avfA family.</text>
</comment>
<dbReference type="SUPFAM" id="SSF51735">
    <property type="entry name" value="NAD(P)-binding Rossmann-fold domains"/>
    <property type="match status" value="1"/>
</dbReference>
<dbReference type="Gene3D" id="3.40.50.720">
    <property type="entry name" value="NAD(P)-binding Rossmann-like Domain"/>
    <property type="match status" value="1"/>
</dbReference>
<keyword evidence="4" id="KW-1185">Reference proteome</keyword>
<evidence type="ECO:0000313" key="4">
    <source>
        <dbReference type="Proteomes" id="UP000241462"/>
    </source>
</evidence>
<dbReference type="AlphaFoldDB" id="A0A2T3ALI5"/>
<sequence>MGVYAVLGATGNCGKALIKDLLRPSSSEPNTIHAYCRNKAKLYRVLPEVIDNKHIQIFDGSIQDVQLFADCLRGVQTAFLVVSSNDNIPGCTLAQDTARIVVEALMRLKEEHEIEDDEAAFQPPKLVLLSSASVDPSLSLNMPWWFRPIMFRAASNVYEDLRVTEVYLRRQEDWLTTIYVKPGGLAVDEAKGHRLTLTEEESFLSYADLSAGMIEAALDAKDQYDGKSVGVVHRRKGDGAAFPWLTPVVITMGLLRHFFPWLHAYLPMYG</sequence>
<evidence type="ECO:0000256" key="1">
    <source>
        <dbReference type="ARBA" id="ARBA00038376"/>
    </source>
</evidence>
<dbReference type="OrthoDB" id="10254221at2759"/>
<dbReference type="PANTHER" id="PTHR15020:SF50">
    <property type="entry name" value="UPF0659 PROTEIN YMR090W"/>
    <property type="match status" value="1"/>
</dbReference>
<name>A0A2T3ALI5_9PEZI</name>